<evidence type="ECO:0000313" key="7">
    <source>
        <dbReference type="EMBL" id="AHX25038.1"/>
    </source>
</evidence>
<dbReference type="Gene3D" id="3.30.1140.32">
    <property type="entry name" value="Ribosomal protein S3, C-terminal domain"/>
    <property type="match status" value="1"/>
</dbReference>
<dbReference type="Pfam" id="PF00189">
    <property type="entry name" value="Ribosomal_S3_C"/>
    <property type="match status" value="1"/>
</dbReference>
<gene>
    <name evidence="7" type="primary">rps3</name>
    <name evidence="7" type="ORF">NskMp00230</name>
</gene>
<evidence type="ECO:0000256" key="1">
    <source>
        <dbReference type="ARBA" id="ARBA00010761"/>
    </source>
</evidence>
<feature type="domain" description="Small ribosomal subunit protein uS3 C-terminal" evidence="6">
    <location>
        <begin position="358"/>
        <end position="413"/>
    </location>
</feature>
<keyword evidence="3 4" id="KW-0687">Ribonucleoprotein</keyword>
<feature type="transmembrane region" description="Helical" evidence="5">
    <location>
        <begin position="303"/>
        <end position="327"/>
    </location>
</feature>
<geneLocation type="mitochondrion" evidence="7"/>
<reference evidence="7" key="1">
    <citation type="journal article" date="2014" name="BMC Genomics">
        <title>A pangenomic analysis of the Nannochloropsis organellar genomes reveals novel genetic variations in key metabolic genes.</title>
        <authorList>
            <person name="Starkenburg S.R."/>
            <person name="Kwon K.J."/>
            <person name="Jha R.K."/>
            <person name="McKay C."/>
            <person name="Jacobs M."/>
            <person name="Chertkov O."/>
            <person name="Twary S."/>
            <person name="Rocap G."/>
            <person name="Cattolico R.A."/>
        </authorList>
    </citation>
    <scope>NUCLEOTIDE SEQUENCE</scope>
    <source>
        <strain evidence="7">CCMP1776</strain>
    </source>
</reference>
<protein>
    <submittedName>
        <fullName evidence="7">30S ribosomal protein S3</fullName>
    </submittedName>
</protein>
<dbReference type="GO" id="GO:0003723">
    <property type="term" value="F:RNA binding"/>
    <property type="evidence" value="ECO:0007669"/>
    <property type="project" value="InterPro"/>
</dbReference>
<name>A0A023PLB3_9STRA</name>
<proteinExistence type="inferred from homology"/>
<dbReference type="InterPro" id="IPR009019">
    <property type="entry name" value="KH_sf_prok-type"/>
</dbReference>
<dbReference type="GO" id="GO:0003735">
    <property type="term" value="F:structural constituent of ribosome"/>
    <property type="evidence" value="ECO:0007669"/>
    <property type="project" value="InterPro"/>
</dbReference>
<dbReference type="GO" id="GO:0006412">
    <property type="term" value="P:translation"/>
    <property type="evidence" value="ECO:0007669"/>
    <property type="project" value="InterPro"/>
</dbReference>
<accession>A0A023PLB3</accession>
<dbReference type="GO" id="GO:0005840">
    <property type="term" value="C:ribosome"/>
    <property type="evidence" value="ECO:0007669"/>
    <property type="project" value="UniProtKB-KW"/>
</dbReference>
<keyword evidence="7" id="KW-0496">Mitochondrion</keyword>
<dbReference type="EMBL" id="KJ410689">
    <property type="protein sequence ID" value="AHX25038.1"/>
    <property type="molecule type" value="Genomic_DNA"/>
</dbReference>
<evidence type="ECO:0000256" key="4">
    <source>
        <dbReference type="RuleBase" id="RU003624"/>
    </source>
</evidence>
<organism evidence="7">
    <name type="scientific">Microchloropsis salina</name>
    <dbReference type="NCBI Taxonomy" id="2511165"/>
    <lineage>
        <taxon>Eukaryota</taxon>
        <taxon>Sar</taxon>
        <taxon>Stramenopiles</taxon>
        <taxon>Ochrophyta</taxon>
        <taxon>Eustigmatophyceae</taxon>
        <taxon>Eustigmatales</taxon>
        <taxon>Monodopsidaceae</taxon>
        <taxon>Microchloropsis</taxon>
    </lineage>
</organism>
<dbReference type="SUPFAM" id="SSF54821">
    <property type="entry name" value="Ribosomal protein S3 C-terminal domain"/>
    <property type="match status" value="1"/>
</dbReference>
<keyword evidence="5" id="KW-0472">Membrane</keyword>
<dbReference type="AlphaFoldDB" id="A0A023PLB3"/>
<sequence>MGQKINPTIFRQLITKPELSSWICPKNNVASIQHQDLELRKFLEVLLRSRGILLRNLKMQRSGKKILLELDLYFSYLLGKQAKFLWAKNLFRTVKEEYIDLRKMRDLKTFIEELEEPSNENDILKPLKRSRYTLSQKKRKKSFLYKKNFIFNSSVLTYKYRFCFFLLAKKAKNLRACKKKLLSILGTEKNSIRSSLLRLKFEKLKKLFVINKFNYEFQNYNIKNSLLPLNVKKDKKSLLRLNQNLCESLHHFTGYEDIHIKIYSKQLDFLPSFKLYQSFIQRKLFFFQKNKQLKKYFCESLEIIYFVLGTFGYGNAYLLGKLISHMIENNRRHTQSVRFLKKALQVFFKYLPPYFFCVDGVKILIKGRFNKRRRTKTIVLIKGQISLQTIKTQIDYYQTQAITLYGAFGIKIWLSKKQVY</sequence>
<comment type="similarity">
    <text evidence="1 4">Belongs to the universal ribosomal protein uS3 family.</text>
</comment>
<dbReference type="InterPro" id="IPR036419">
    <property type="entry name" value="Ribosomal_S3_C_sf"/>
</dbReference>
<keyword evidence="5" id="KW-0812">Transmembrane</keyword>
<dbReference type="GO" id="GO:1990904">
    <property type="term" value="C:ribonucleoprotein complex"/>
    <property type="evidence" value="ECO:0007669"/>
    <property type="project" value="UniProtKB-KW"/>
</dbReference>
<evidence type="ECO:0000256" key="5">
    <source>
        <dbReference type="SAM" id="Phobius"/>
    </source>
</evidence>
<evidence type="ECO:0000259" key="6">
    <source>
        <dbReference type="Pfam" id="PF00189"/>
    </source>
</evidence>
<dbReference type="PROSITE" id="PS00548">
    <property type="entry name" value="RIBOSOMAL_S3"/>
    <property type="match status" value="1"/>
</dbReference>
<keyword evidence="5" id="KW-1133">Transmembrane helix</keyword>
<dbReference type="SUPFAM" id="SSF54814">
    <property type="entry name" value="Prokaryotic type KH domain (KH-domain type II)"/>
    <property type="match status" value="1"/>
</dbReference>
<evidence type="ECO:0000256" key="2">
    <source>
        <dbReference type="ARBA" id="ARBA00022980"/>
    </source>
</evidence>
<dbReference type="InterPro" id="IPR001351">
    <property type="entry name" value="Ribosomal_uS3_C"/>
</dbReference>
<keyword evidence="2 4" id="KW-0689">Ribosomal protein</keyword>
<evidence type="ECO:0000256" key="3">
    <source>
        <dbReference type="ARBA" id="ARBA00023274"/>
    </source>
</evidence>
<dbReference type="InterPro" id="IPR018280">
    <property type="entry name" value="Ribosomal_uS3_CS"/>
</dbReference>